<evidence type="ECO:0000313" key="3">
    <source>
        <dbReference type="Proteomes" id="UP001176941"/>
    </source>
</evidence>
<keyword evidence="3" id="KW-1185">Reference proteome</keyword>
<accession>A0ABN8ZJ42</accession>
<dbReference type="EMBL" id="OX459940">
    <property type="protein sequence ID" value="CAI9173925.1"/>
    <property type="molecule type" value="Genomic_DNA"/>
</dbReference>
<name>A0ABN8ZJ42_RANTA</name>
<evidence type="ECO:0000313" key="2">
    <source>
        <dbReference type="EMBL" id="CAI9173925.1"/>
    </source>
</evidence>
<protein>
    <submittedName>
        <fullName evidence="2">Uncharacterized protein</fullName>
    </submittedName>
</protein>
<feature type="region of interest" description="Disordered" evidence="1">
    <location>
        <begin position="58"/>
        <end position="88"/>
    </location>
</feature>
<organism evidence="2 3">
    <name type="scientific">Rangifer tarandus platyrhynchus</name>
    <name type="common">Svalbard reindeer</name>
    <dbReference type="NCBI Taxonomy" id="3082113"/>
    <lineage>
        <taxon>Eukaryota</taxon>
        <taxon>Metazoa</taxon>
        <taxon>Chordata</taxon>
        <taxon>Craniata</taxon>
        <taxon>Vertebrata</taxon>
        <taxon>Euteleostomi</taxon>
        <taxon>Mammalia</taxon>
        <taxon>Eutheria</taxon>
        <taxon>Laurasiatheria</taxon>
        <taxon>Artiodactyla</taxon>
        <taxon>Ruminantia</taxon>
        <taxon>Pecora</taxon>
        <taxon>Cervidae</taxon>
        <taxon>Odocoileinae</taxon>
        <taxon>Rangifer</taxon>
    </lineage>
</organism>
<gene>
    <name evidence="2" type="ORF">MRATA1EN1_LOCUS22887</name>
</gene>
<dbReference type="Proteomes" id="UP001176941">
    <property type="component" value="Chromosome 4"/>
</dbReference>
<sequence length="88" mass="9319">MPLRPAAHALPSTATSVTPDARPLCGSEFASLIKRSHPNPFPCLVCLFPTKNHGLNMTSSPCSPHLELGDRGLNPAPQRPTASVPELP</sequence>
<proteinExistence type="predicted"/>
<evidence type="ECO:0000256" key="1">
    <source>
        <dbReference type="SAM" id="MobiDB-lite"/>
    </source>
</evidence>
<reference evidence="2" key="1">
    <citation type="submission" date="2023-04" db="EMBL/GenBank/DDBJ databases">
        <authorList>
            <consortium name="ELIXIR-Norway"/>
        </authorList>
    </citation>
    <scope>NUCLEOTIDE SEQUENCE [LARGE SCALE GENOMIC DNA]</scope>
</reference>